<dbReference type="EMBL" id="QJKJ01000504">
    <property type="protein sequence ID" value="RDY12244.1"/>
    <property type="molecule type" value="Genomic_DNA"/>
</dbReference>
<keyword evidence="2" id="KW-1185">Reference proteome</keyword>
<proteinExistence type="predicted"/>
<reference evidence="1" key="1">
    <citation type="submission" date="2018-05" db="EMBL/GenBank/DDBJ databases">
        <title>Draft genome of Mucuna pruriens seed.</title>
        <authorList>
            <person name="Nnadi N.E."/>
            <person name="Vos R."/>
            <person name="Hasami M.H."/>
            <person name="Devisetty U.K."/>
            <person name="Aguiy J.C."/>
        </authorList>
    </citation>
    <scope>NUCLEOTIDE SEQUENCE [LARGE SCALE GENOMIC DNA]</scope>
    <source>
        <strain evidence="1">JCA_2017</strain>
    </source>
</reference>
<feature type="non-terminal residue" evidence="1">
    <location>
        <position position="1"/>
    </location>
</feature>
<gene>
    <name evidence="1" type="ORF">CR513_02989</name>
</gene>
<evidence type="ECO:0000313" key="2">
    <source>
        <dbReference type="Proteomes" id="UP000257109"/>
    </source>
</evidence>
<name>A0A371IBA5_MUCPR</name>
<comment type="caution">
    <text evidence="1">The sequence shown here is derived from an EMBL/GenBank/DDBJ whole genome shotgun (WGS) entry which is preliminary data.</text>
</comment>
<evidence type="ECO:0000313" key="1">
    <source>
        <dbReference type="EMBL" id="RDY12244.1"/>
    </source>
</evidence>
<protein>
    <submittedName>
        <fullName evidence="1">Uncharacterized protein</fullName>
    </submittedName>
</protein>
<sequence length="132" mass="15210">TLFSELYITLPFTALEQLVLCALNIAPSQLHPNNEAFELLSEDLGREPSLGVFFWFFSTRRTEKVGWTSLSNRHGRQLMKPFREAVLEGEVGSSILFDAFGNSFPLYWSDQPVVSIIVGWDELEDWEYEFVK</sequence>
<dbReference type="Proteomes" id="UP000257109">
    <property type="component" value="Unassembled WGS sequence"/>
</dbReference>
<dbReference type="AlphaFoldDB" id="A0A371IBA5"/>
<accession>A0A371IBA5</accession>
<organism evidence="1 2">
    <name type="scientific">Mucuna pruriens</name>
    <name type="common">Velvet bean</name>
    <name type="synonym">Dolichos pruriens</name>
    <dbReference type="NCBI Taxonomy" id="157652"/>
    <lineage>
        <taxon>Eukaryota</taxon>
        <taxon>Viridiplantae</taxon>
        <taxon>Streptophyta</taxon>
        <taxon>Embryophyta</taxon>
        <taxon>Tracheophyta</taxon>
        <taxon>Spermatophyta</taxon>
        <taxon>Magnoliopsida</taxon>
        <taxon>eudicotyledons</taxon>
        <taxon>Gunneridae</taxon>
        <taxon>Pentapetalae</taxon>
        <taxon>rosids</taxon>
        <taxon>fabids</taxon>
        <taxon>Fabales</taxon>
        <taxon>Fabaceae</taxon>
        <taxon>Papilionoideae</taxon>
        <taxon>50 kb inversion clade</taxon>
        <taxon>NPAAA clade</taxon>
        <taxon>indigoferoid/millettioid clade</taxon>
        <taxon>Phaseoleae</taxon>
        <taxon>Mucuna</taxon>
    </lineage>
</organism>
<dbReference type="OrthoDB" id="1436780at2759"/>